<dbReference type="SUPFAM" id="SSF63829">
    <property type="entry name" value="Calcium-dependent phosphotriesterase"/>
    <property type="match status" value="1"/>
</dbReference>
<evidence type="ECO:0000256" key="2">
    <source>
        <dbReference type="ARBA" id="ARBA00022737"/>
    </source>
</evidence>
<evidence type="ECO:0000256" key="5">
    <source>
        <dbReference type="SAM" id="SignalP"/>
    </source>
</evidence>
<dbReference type="PANTHER" id="PTHR10680">
    <property type="entry name" value="PEPTIDYL-GLYCINE ALPHA-AMIDATING MONOOXYGENASE"/>
    <property type="match status" value="1"/>
</dbReference>
<keyword evidence="2" id="KW-0677">Repeat</keyword>
<organism evidence="8 9">
    <name type="scientific">Adineta steineri</name>
    <dbReference type="NCBI Taxonomy" id="433720"/>
    <lineage>
        <taxon>Eukaryota</taxon>
        <taxon>Metazoa</taxon>
        <taxon>Spiralia</taxon>
        <taxon>Gnathifera</taxon>
        <taxon>Rotifera</taxon>
        <taxon>Eurotatoria</taxon>
        <taxon>Bdelloidea</taxon>
        <taxon>Adinetida</taxon>
        <taxon>Adinetidae</taxon>
        <taxon>Adineta</taxon>
    </lineage>
</organism>
<dbReference type="Gene3D" id="2.60.40.10">
    <property type="entry name" value="Immunoglobulins"/>
    <property type="match status" value="2"/>
</dbReference>
<dbReference type="SUPFAM" id="SSF48726">
    <property type="entry name" value="Immunoglobulin"/>
    <property type="match status" value="2"/>
</dbReference>
<keyword evidence="9" id="KW-1185">Reference proteome</keyword>
<dbReference type="InterPro" id="IPR036179">
    <property type="entry name" value="Ig-like_dom_sf"/>
</dbReference>
<dbReference type="EMBL" id="CAJNOM010000173">
    <property type="protein sequence ID" value="CAF1179180.1"/>
    <property type="molecule type" value="Genomic_DNA"/>
</dbReference>
<feature type="domain" description="Ig-like" evidence="6">
    <location>
        <begin position="217"/>
        <end position="290"/>
    </location>
</feature>
<dbReference type="EMBL" id="CAJNOI010000092">
    <property type="protein sequence ID" value="CAF1044271.1"/>
    <property type="molecule type" value="Genomic_DNA"/>
</dbReference>
<dbReference type="PANTHER" id="PTHR10680:SF14">
    <property type="entry name" value="PEPTIDYL-GLYCINE ALPHA-AMIDATING MONOOXYGENASE"/>
    <property type="match status" value="1"/>
</dbReference>
<feature type="signal peptide" evidence="5">
    <location>
        <begin position="1"/>
        <end position="18"/>
    </location>
</feature>
<evidence type="ECO:0000256" key="1">
    <source>
        <dbReference type="ARBA" id="ARBA00022729"/>
    </source>
</evidence>
<dbReference type="InterPro" id="IPR013783">
    <property type="entry name" value="Ig-like_fold"/>
</dbReference>
<evidence type="ECO:0000313" key="8">
    <source>
        <dbReference type="EMBL" id="CAF1179180.1"/>
    </source>
</evidence>
<dbReference type="AlphaFoldDB" id="A0A814UUY5"/>
<evidence type="ECO:0000256" key="3">
    <source>
        <dbReference type="ARBA" id="ARBA00023180"/>
    </source>
</evidence>
<dbReference type="PROSITE" id="PS51125">
    <property type="entry name" value="NHL"/>
    <property type="match status" value="1"/>
</dbReference>
<dbReference type="Proteomes" id="UP000663832">
    <property type="component" value="Unassembled WGS sequence"/>
</dbReference>
<name>A0A814UUY5_9BILA</name>
<evidence type="ECO:0000313" key="7">
    <source>
        <dbReference type="EMBL" id="CAF1044271.1"/>
    </source>
</evidence>
<dbReference type="Proteomes" id="UP000663877">
    <property type="component" value="Unassembled WGS sequence"/>
</dbReference>
<evidence type="ECO:0000259" key="6">
    <source>
        <dbReference type="PROSITE" id="PS50835"/>
    </source>
</evidence>
<dbReference type="InterPro" id="IPR001258">
    <property type="entry name" value="NHL_repeat"/>
</dbReference>
<evidence type="ECO:0000313" key="9">
    <source>
        <dbReference type="Proteomes" id="UP000663832"/>
    </source>
</evidence>
<dbReference type="Gene3D" id="2.120.10.30">
    <property type="entry name" value="TolB, C-terminal domain"/>
    <property type="match status" value="2"/>
</dbReference>
<comment type="caution">
    <text evidence="8">The sequence shown here is derived from an EMBL/GenBank/DDBJ whole genome shotgun (WGS) entry which is preliminary data.</text>
</comment>
<feature type="chain" id="PRO_5035685488" description="Ig-like domain-containing protein" evidence="5">
    <location>
        <begin position="19"/>
        <end position="673"/>
    </location>
</feature>
<dbReference type="CDD" id="cd05819">
    <property type="entry name" value="NHL"/>
    <property type="match status" value="1"/>
</dbReference>
<accession>A0A814UUY5</accession>
<sequence length="673" mass="77517">MFFVSIIFLTILILPIQSAKPTLELTFTPDEKYYTEGHVVEILCELLNPNDHTESPQLWHVDIKSGKRTPISRSLLNAPPDDALDIFKQNKNKRIEYVKKNHLRIRQILFQDTSRYEYPKWHIEPGWPIQENAKTTLKCTADDFYPYVSYQIFRDQHKLNDDGKAVIPNSNTIPQKFSWEITVTPTFEWHNTTLKCIIIQGNSERHAIKTLQVLFTPRFIRCDKKQRVNTTNEQSTIECSYAGNPKPELIWLRQTDRYPITKDDGIIIETIDQHHGTYKSIVTFNRRALTTISDAKDCREIVIKSSQTFIDDIEKKFNDLNEQIKQIHKENEFNELNLNYLRNQLRKITEELNNPSNMSIQQKSQSFINEISIVLSKKSKLNKWKQNATTVAAGKGQGQKLNQVNRPHGIFIDKNKNIFIADYLNHRIIEWKYNTKEGQIAAGGNKEGKGMDQLNCPTNVIVDQQNHSIIIADNGNSRVIRWLNQNQQILIDNIHCYGLATDKNGFLYVSDNEKNEVRRWKMGEYNNEGVVVVGGNDKGNQLNQLHAPTFIFVDEDQSIYVSDWFNHRVMKWRKDAKEGKVVAGGNGQGRNLNQLSLPAGVIVDGFGQIYVADFGNNRVMCWCEGNDEGEIIIGGKVRGNQLDCPCGLCFDDEGNLYVADWGNHRIEKFKIIL</sequence>
<feature type="repeat" description="NHL" evidence="4">
    <location>
        <begin position="639"/>
        <end position="672"/>
    </location>
</feature>
<reference evidence="8" key="1">
    <citation type="submission" date="2021-02" db="EMBL/GenBank/DDBJ databases">
        <authorList>
            <person name="Nowell W R."/>
        </authorList>
    </citation>
    <scope>NUCLEOTIDE SEQUENCE</scope>
</reference>
<dbReference type="InterPro" id="IPR011042">
    <property type="entry name" value="6-blade_b-propeller_TolB-like"/>
</dbReference>
<keyword evidence="3" id="KW-0325">Glycoprotein</keyword>
<keyword evidence="1 5" id="KW-0732">Signal</keyword>
<proteinExistence type="predicted"/>
<dbReference type="InterPro" id="IPR007110">
    <property type="entry name" value="Ig-like_dom"/>
</dbReference>
<protein>
    <recommendedName>
        <fullName evidence="6">Ig-like domain-containing protein</fullName>
    </recommendedName>
</protein>
<dbReference type="Pfam" id="PF01436">
    <property type="entry name" value="NHL"/>
    <property type="match status" value="1"/>
</dbReference>
<gene>
    <name evidence="7" type="ORF">BJG266_LOCUS18247</name>
    <name evidence="8" type="ORF">QVE165_LOCUS24580</name>
</gene>
<evidence type="ECO:0000256" key="4">
    <source>
        <dbReference type="PROSITE-ProRule" id="PRU00504"/>
    </source>
</evidence>
<dbReference type="PROSITE" id="PS50835">
    <property type="entry name" value="IG_LIKE"/>
    <property type="match status" value="1"/>
</dbReference>